<evidence type="ECO:0000313" key="10">
    <source>
        <dbReference type="Proteomes" id="UP001215143"/>
    </source>
</evidence>
<dbReference type="Pfam" id="PF04464">
    <property type="entry name" value="Glyphos_transf"/>
    <property type="match status" value="1"/>
</dbReference>
<feature type="coiled-coil region" evidence="7">
    <location>
        <begin position="670"/>
        <end position="701"/>
    </location>
</feature>
<evidence type="ECO:0000256" key="2">
    <source>
        <dbReference type="ARBA" id="ARBA00010488"/>
    </source>
</evidence>
<evidence type="ECO:0000256" key="4">
    <source>
        <dbReference type="ARBA" id="ARBA00022679"/>
    </source>
</evidence>
<reference evidence="9 10" key="1">
    <citation type="submission" date="2023-02" db="EMBL/GenBank/DDBJ databases">
        <authorList>
            <person name="Liu G."/>
        </authorList>
    </citation>
    <scope>NUCLEOTIDE SEQUENCE [LARGE SCALE GENOMIC DNA]</scope>
    <source>
        <strain evidence="9 10">DSM 23008</strain>
    </source>
</reference>
<dbReference type="Gene3D" id="3.90.550.10">
    <property type="entry name" value="Spore Coat Polysaccharide Biosynthesis Protein SpsA, Chain A"/>
    <property type="match status" value="1"/>
</dbReference>
<dbReference type="PANTHER" id="PTHR37316:SF3">
    <property type="entry name" value="TEICHOIC ACID GLYCEROL-PHOSPHATE TRANSFERASE"/>
    <property type="match status" value="1"/>
</dbReference>
<sequence length="723" mass="85007">MNVSIITPVAAMDEMYIRSCGASVAAQIQTGIEWILIIEQESALITEHVKDIQKLNQNLVIRVIEEKNAGIYAKRNKGIQSAQGEYIYFLDVDDRLHEHTLYILMESAMSEGIGYDIILGALKETTFQKDIDSPTYNILLKRLLDNRISKPVTLAEKKYRISALNTLFRKDLISKHTILFDEEKVGHADVIFTTQAYKVTKKPIVYEKDALYQKYVRNDPIKNPSVNQELDGSIYYPIGMADAIALLTDEDGALKAELIAKFLKAYQYKYLNQIYSQDEFNEIKKVWASSFNKIGLNNVQFARSIHEKEVKFLIEEKYAKATKLANRRIFFRTVKKVLKKPKTLNRVLYQTFLSKKTRINKNVILYESFLGRNYSDSPKYIYEYLNKHYPNKYKHVWVFNDPSRIEPTGVTKVKRFSFKHMYYMAKAKYHVNNMRQPKWFIKRPNQVFLATWHGTPLKKLVFDMNDVHSANPNYKKDFYDQSRAWDYLVSANHYSTKIFKSAFLFDNHILEYGYPRNDLLYADNKDQLAAEYKERLRVPQDKKIVLYAPTWRDDEFYKPGQYKFKLQLDLNRLKERLGNEYFFLIRTHYFIADKLDFSGVEDFVLNVSDYDDITELYLISDVLITDYSSVFFDYANLKRPILFFTYDLEKYRDTLRGFYLDLETEAPGPLLKTTEDVVNALDRLEETKQKYATILEDFHNEYCHLDDGQASKHIAEKVIVNSK</sequence>
<evidence type="ECO:0000259" key="8">
    <source>
        <dbReference type="Pfam" id="PF00535"/>
    </source>
</evidence>
<evidence type="ECO:0000256" key="6">
    <source>
        <dbReference type="ARBA" id="ARBA00023136"/>
    </source>
</evidence>
<comment type="subcellular location">
    <subcellularLocation>
        <location evidence="1">Cell membrane</location>
        <topology evidence="1">Peripheral membrane protein</topology>
    </subcellularLocation>
</comment>
<keyword evidence="3" id="KW-1003">Cell membrane</keyword>
<dbReference type="EMBL" id="CP117834">
    <property type="protein sequence ID" value="WDF04466.1"/>
    <property type="molecule type" value="Genomic_DNA"/>
</dbReference>
<proteinExistence type="inferred from homology"/>
<comment type="similarity">
    <text evidence="2">Belongs to the CDP-glycerol glycerophosphotransferase family.</text>
</comment>
<dbReference type="InterPro" id="IPR043148">
    <property type="entry name" value="TagF_C"/>
</dbReference>
<accession>A0ABY7WAI4</accession>
<evidence type="ECO:0000256" key="3">
    <source>
        <dbReference type="ARBA" id="ARBA00022475"/>
    </source>
</evidence>
<dbReference type="PANTHER" id="PTHR37316">
    <property type="entry name" value="TEICHOIC ACID GLYCEROL-PHOSPHATE PRIMASE"/>
    <property type="match status" value="1"/>
</dbReference>
<dbReference type="InterPro" id="IPR043149">
    <property type="entry name" value="TagF_N"/>
</dbReference>
<dbReference type="SUPFAM" id="SSF53448">
    <property type="entry name" value="Nucleotide-diphospho-sugar transferases"/>
    <property type="match status" value="1"/>
</dbReference>
<dbReference type="Gene3D" id="3.40.50.12580">
    <property type="match status" value="1"/>
</dbReference>
<evidence type="ECO:0000256" key="5">
    <source>
        <dbReference type="ARBA" id="ARBA00022944"/>
    </source>
</evidence>
<keyword evidence="6" id="KW-0472">Membrane</keyword>
<dbReference type="InterPro" id="IPR007554">
    <property type="entry name" value="Glycerophosphate_synth"/>
</dbReference>
<keyword evidence="4" id="KW-0808">Transferase</keyword>
<organism evidence="9 10">
    <name type="scientific">Shouchella hunanensis</name>
    <dbReference type="NCBI Taxonomy" id="766894"/>
    <lineage>
        <taxon>Bacteria</taxon>
        <taxon>Bacillati</taxon>
        <taxon>Bacillota</taxon>
        <taxon>Bacilli</taxon>
        <taxon>Bacillales</taxon>
        <taxon>Bacillaceae</taxon>
        <taxon>Shouchella</taxon>
    </lineage>
</organism>
<keyword evidence="10" id="KW-1185">Reference proteome</keyword>
<name>A0ABY7WAI4_9BACI</name>
<protein>
    <submittedName>
        <fullName evidence="9">CDP-glycerol:glycerophosphate glycerophosphotransferase</fullName>
    </submittedName>
</protein>
<dbReference type="InterPro" id="IPR051612">
    <property type="entry name" value="Teichoic_Acid_Biosynth"/>
</dbReference>
<dbReference type="RefSeq" id="WP_274272937.1">
    <property type="nucleotide sequence ID" value="NZ_CP117834.1"/>
</dbReference>
<evidence type="ECO:0000256" key="7">
    <source>
        <dbReference type="SAM" id="Coils"/>
    </source>
</evidence>
<dbReference type="SUPFAM" id="SSF53756">
    <property type="entry name" value="UDP-Glycosyltransferase/glycogen phosphorylase"/>
    <property type="match status" value="1"/>
</dbReference>
<dbReference type="InterPro" id="IPR001173">
    <property type="entry name" value="Glyco_trans_2-like"/>
</dbReference>
<keyword evidence="7" id="KW-0175">Coiled coil</keyword>
<dbReference type="Proteomes" id="UP001215143">
    <property type="component" value="Chromosome"/>
</dbReference>
<dbReference type="Gene3D" id="3.40.50.11820">
    <property type="match status" value="1"/>
</dbReference>
<feature type="domain" description="Glycosyltransferase 2-like" evidence="8">
    <location>
        <begin position="4"/>
        <end position="173"/>
    </location>
</feature>
<dbReference type="CDD" id="cd00761">
    <property type="entry name" value="Glyco_tranf_GTA_type"/>
    <property type="match status" value="1"/>
</dbReference>
<dbReference type="InterPro" id="IPR029044">
    <property type="entry name" value="Nucleotide-diphossugar_trans"/>
</dbReference>
<dbReference type="Pfam" id="PF00535">
    <property type="entry name" value="Glycos_transf_2"/>
    <property type="match status" value="1"/>
</dbReference>
<keyword evidence="5" id="KW-0777">Teichoic acid biosynthesis</keyword>
<evidence type="ECO:0000256" key="1">
    <source>
        <dbReference type="ARBA" id="ARBA00004202"/>
    </source>
</evidence>
<evidence type="ECO:0000313" key="9">
    <source>
        <dbReference type="EMBL" id="WDF04466.1"/>
    </source>
</evidence>
<gene>
    <name evidence="9" type="ORF">PQ477_03040</name>
</gene>